<keyword evidence="4" id="KW-1185">Reference proteome</keyword>
<accession>A0A7V7QIB4</accession>
<reference evidence="3 4" key="2">
    <citation type="submission" date="2020-02" db="EMBL/GenBank/DDBJ databases">
        <title>Candidatus Galacturonibacter soehngenii shows hetero-acetogenic catabolism of galacturonic acid but lacks a canonical carbon monoxide dehydrogenase/acetyl-CoA synthase complex.</title>
        <authorList>
            <person name="Diender M."/>
            <person name="Stouten G.R."/>
            <person name="Petersen J.F."/>
            <person name="Nielsen P.H."/>
            <person name="Dueholm M.S."/>
            <person name="Pronk J.T."/>
            <person name="Van Loosdrecht M.C.M."/>
        </authorList>
    </citation>
    <scope>NUCLEOTIDE SEQUENCE [LARGE SCALE GENOMIC DNA]</scope>
    <source>
        <strain evidence="3">GalUA</strain>
    </source>
</reference>
<evidence type="ECO:0000313" key="4">
    <source>
        <dbReference type="Proteomes" id="UP000461768"/>
    </source>
</evidence>
<dbReference type="OrthoDB" id="9835157at2"/>
<dbReference type="Proteomes" id="UP000461768">
    <property type="component" value="Unassembled WGS sequence"/>
</dbReference>
<name>A0A7V7QIB4_9FIRM</name>
<feature type="chain" id="PRO_5030575325" evidence="2">
    <location>
        <begin position="27"/>
        <end position="300"/>
    </location>
</feature>
<comment type="caution">
    <text evidence="3">The sequence shown here is derived from an EMBL/GenBank/DDBJ whole genome shotgun (WGS) entry which is preliminary data.</text>
</comment>
<dbReference type="RefSeq" id="WP_151147725.1">
    <property type="nucleotide sequence ID" value="NZ_WAGX01000007.1"/>
</dbReference>
<feature type="compositionally biased region" description="Polar residues" evidence="1">
    <location>
        <begin position="286"/>
        <end position="300"/>
    </location>
</feature>
<dbReference type="EMBL" id="WAGX01000007">
    <property type="protein sequence ID" value="KAB1435940.1"/>
    <property type="molecule type" value="Genomic_DNA"/>
</dbReference>
<feature type="region of interest" description="Disordered" evidence="1">
    <location>
        <begin position="280"/>
        <end position="300"/>
    </location>
</feature>
<proteinExistence type="predicted"/>
<evidence type="ECO:0000256" key="1">
    <source>
        <dbReference type="SAM" id="MobiDB-lite"/>
    </source>
</evidence>
<feature type="signal peptide" evidence="2">
    <location>
        <begin position="1"/>
        <end position="26"/>
    </location>
</feature>
<keyword evidence="2" id="KW-0732">Signal</keyword>
<protein>
    <submittedName>
        <fullName evidence="3">Uncharacterized protein</fullName>
    </submittedName>
</protein>
<reference evidence="3 4" key="1">
    <citation type="submission" date="2019-09" db="EMBL/GenBank/DDBJ databases">
        <authorList>
            <person name="Valk L.C."/>
        </authorList>
    </citation>
    <scope>NUCLEOTIDE SEQUENCE [LARGE SCALE GENOMIC DNA]</scope>
    <source>
        <strain evidence="3">GalUA</strain>
    </source>
</reference>
<sequence length="300" mass="33281">MKLKSVVLSLSIISALTLIPCNFSNAGTTSNGYDSSLKLVGIDYETYQNMPQNKQTMYKDVKVSNVTSTTKYYKCTEKNNTVNALYGTTDTKDNFNETTMKEISKDQFNFETTANLDSSFIRSLSEDTDSTSTSWVEMTTKLGSINSKEYILSNDVTYIKSNGFLQPINTHIIGLGTNANFSVIANSEYLKRTYTLYSQELGIYKPDQTDYDWNANEKSTSGYAYTFNIVETEISNKAFMALRIKPNVSNTTVVDGFGHYSKYSTSVSPSLSFSSGGASLSISPTKKLSTAPNTHAQLHR</sequence>
<evidence type="ECO:0000256" key="2">
    <source>
        <dbReference type="SAM" id="SignalP"/>
    </source>
</evidence>
<organism evidence="3 4">
    <name type="scientific">Candidatus Galacturonatibacter soehngenii</name>
    <dbReference type="NCBI Taxonomy" id="2307010"/>
    <lineage>
        <taxon>Bacteria</taxon>
        <taxon>Bacillati</taxon>
        <taxon>Bacillota</taxon>
        <taxon>Clostridia</taxon>
        <taxon>Lachnospirales</taxon>
        <taxon>Lachnospiraceae</taxon>
        <taxon>Candidatus Galacturonatibacter</taxon>
    </lineage>
</organism>
<gene>
    <name evidence="3" type="ORF">F7O84_16325</name>
</gene>
<evidence type="ECO:0000313" key="3">
    <source>
        <dbReference type="EMBL" id="KAB1435940.1"/>
    </source>
</evidence>
<dbReference type="AlphaFoldDB" id="A0A7V7QIB4"/>